<protein>
    <submittedName>
        <fullName evidence="3">NAD(P)-dependent dehydrogenase, short-chain alcohol dehydrogenase family</fullName>
    </submittedName>
</protein>
<evidence type="ECO:0000313" key="4">
    <source>
        <dbReference type="Proteomes" id="UP000184096"/>
    </source>
</evidence>
<dbReference type="CDD" id="cd05233">
    <property type="entry name" value="SDR_c"/>
    <property type="match status" value="1"/>
</dbReference>
<comment type="similarity">
    <text evidence="1">Belongs to the short-chain dehydrogenases/reductases (SDR) family.</text>
</comment>
<dbReference type="SUPFAM" id="SSF51735">
    <property type="entry name" value="NAD(P)-binding Rossmann-fold domains"/>
    <property type="match status" value="1"/>
</dbReference>
<keyword evidence="2" id="KW-0560">Oxidoreductase</keyword>
<dbReference type="PRINTS" id="PR00081">
    <property type="entry name" value="GDHRDH"/>
</dbReference>
<dbReference type="Proteomes" id="UP000184096">
    <property type="component" value="Chromosome I"/>
</dbReference>
<dbReference type="InterPro" id="IPR036291">
    <property type="entry name" value="NAD(P)-bd_dom_sf"/>
</dbReference>
<dbReference type="PANTHER" id="PTHR42760:SF115">
    <property type="entry name" value="3-OXOACYL-[ACYL-CARRIER-PROTEIN] REDUCTASE FABG"/>
    <property type="match status" value="1"/>
</dbReference>
<reference evidence="4" key="1">
    <citation type="submission" date="2016-11" db="EMBL/GenBank/DDBJ databases">
        <authorList>
            <person name="Varghese N."/>
            <person name="Submissions S."/>
        </authorList>
    </citation>
    <scope>NUCLEOTIDE SEQUENCE [LARGE SCALE GENOMIC DNA]</scope>
    <source>
        <strain evidence="4">GAS401</strain>
    </source>
</reference>
<gene>
    <name evidence="3" type="ORF">SAMN05444170_4618</name>
</gene>
<sequence>MGGRFSGRRIVITGSGRGLGFSYADRLCREGASVIIAEIDPALGVEAETALKANGGDARFVQVDVSSERSVAEMARRAREGCDGIDGLIANAGWANNVGGKTYDELTIEAWDRMMAINVRGTWLTVRAIAPIMRDGGSIVTVSSDSIYWGAPRLLHYVTSKSAIIGMTRSLARELGERMIRVNCLLPGLTVGEATKDIPEQRWNDYAQKQVLKRKQMPDDLDGVAAFLMSDDSKFITGQALAVDGGFSMH</sequence>
<dbReference type="PRINTS" id="PR00080">
    <property type="entry name" value="SDRFAMILY"/>
</dbReference>
<evidence type="ECO:0000256" key="1">
    <source>
        <dbReference type="ARBA" id="ARBA00006484"/>
    </source>
</evidence>
<proteinExistence type="inferred from homology"/>
<dbReference type="AlphaFoldDB" id="A0A1M7UDK3"/>
<dbReference type="RefSeq" id="WP_072821306.1">
    <property type="nucleotide sequence ID" value="NZ_LT670849.1"/>
</dbReference>
<dbReference type="FunFam" id="3.40.50.720:FF:000084">
    <property type="entry name" value="Short-chain dehydrogenase reductase"/>
    <property type="match status" value="1"/>
</dbReference>
<organism evidence="3 4">
    <name type="scientific">Bradyrhizobium erythrophlei</name>
    <dbReference type="NCBI Taxonomy" id="1437360"/>
    <lineage>
        <taxon>Bacteria</taxon>
        <taxon>Pseudomonadati</taxon>
        <taxon>Pseudomonadota</taxon>
        <taxon>Alphaproteobacteria</taxon>
        <taxon>Hyphomicrobiales</taxon>
        <taxon>Nitrobacteraceae</taxon>
        <taxon>Bradyrhizobium</taxon>
    </lineage>
</organism>
<accession>A0A1M7UDK3</accession>
<dbReference type="InterPro" id="IPR002347">
    <property type="entry name" value="SDR_fam"/>
</dbReference>
<dbReference type="Gene3D" id="3.40.50.720">
    <property type="entry name" value="NAD(P)-binding Rossmann-like Domain"/>
    <property type="match status" value="1"/>
</dbReference>
<dbReference type="EMBL" id="LT670849">
    <property type="protein sequence ID" value="SHN81111.1"/>
    <property type="molecule type" value="Genomic_DNA"/>
</dbReference>
<evidence type="ECO:0000256" key="2">
    <source>
        <dbReference type="ARBA" id="ARBA00023002"/>
    </source>
</evidence>
<dbReference type="Pfam" id="PF13561">
    <property type="entry name" value="adh_short_C2"/>
    <property type="match status" value="1"/>
</dbReference>
<evidence type="ECO:0000313" key="3">
    <source>
        <dbReference type="EMBL" id="SHN81111.1"/>
    </source>
</evidence>
<dbReference type="InterPro" id="IPR020904">
    <property type="entry name" value="Sc_DH/Rdtase_CS"/>
</dbReference>
<dbReference type="GO" id="GO:0016616">
    <property type="term" value="F:oxidoreductase activity, acting on the CH-OH group of donors, NAD or NADP as acceptor"/>
    <property type="evidence" value="ECO:0007669"/>
    <property type="project" value="TreeGrafter"/>
</dbReference>
<dbReference type="PANTHER" id="PTHR42760">
    <property type="entry name" value="SHORT-CHAIN DEHYDROGENASES/REDUCTASES FAMILY MEMBER"/>
    <property type="match status" value="1"/>
</dbReference>
<dbReference type="PROSITE" id="PS00061">
    <property type="entry name" value="ADH_SHORT"/>
    <property type="match status" value="1"/>
</dbReference>
<name>A0A1M7UDK3_9BRAD</name>
<keyword evidence="4" id="KW-1185">Reference proteome</keyword>